<accession>A0A197KFX3</accession>
<evidence type="ECO:0000313" key="2">
    <source>
        <dbReference type="Proteomes" id="UP000078512"/>
    </source>
</evidence>
<dbReference type="AlphaFoldDB" id="A0A197KFX3"/>
<dbReference type="Proteomes" id="UP000078512">
    <property type="component" value="Unassembled WGS sequence"/>
</dbReference>
<proteinExistence type="predicted"/>
<organism evidence="1 2">
    <name type="scientific">Linnemannia elongata AG-77</name>
    <dbReference type="NCBI Taxonomy" id="1314771"/>
    <lineage>
        <taxon>Eukaryota</taxon>
        <taxon>Fungi</taxon>
        <taxon>Fungi incertae sedis</taxon>
        <taxon>Mucoromycota</taxon>
        <taxon>Mortierellomycotina</taxon>
        <taxon>Mortierellomycetes</taxon>
        <taxon>Mortierellales</taxon>
        <taxon>Mortierellaceae</taxon>
        <taxon>Linnemannia</taxon>
    </lineage>
</organism>
<feature type="non-terminal residue" evidence="1">
    <location>
        <position position="1"/>
    </location>
</feature>
<reference evidence="1 2" key="1">
    <citation type="submission" date="2016-05" db="EMBL/GenBank/DDBJ databases">
        <title>Genome sequencing reveals origins of a unique bacterial endosymbiosis in the earliest lineages of terrestrial Fungi.</title>
        <authorList>
            <consortium name="DOE Joint Genome Institute"/>
            <person name="Uehling J."/>
            <person name="Gryganskyi A."/>
            <person name="Hameed K."/>
            <person name="Tschaplinski T."/>
            <person name="Misztal P."/>
            <person name="Wu S."/>
            <person name="Desiro A."/>
            <person name="Vande Pol N."/>
            <person name="Du Z.-Y."/>
            <person name="Zienkiewicz A."/>
            <person name="Zienkiewicz K."/>
            <person name="Morin E."/>
            <person name="Tisserant E."/>
            <person name="Splivallo R."/>
            <person name="Hainaut M."/>
            <person name="Henrissat B."/>
            <person name="Ohm R."/>
            <person name="Kuo A."/>
            <person name="Yan J."/>
            <person name="Lipzen A."/>
            <person name="Nolan M."/>
            <person name="Labutti K."/>
            <person name="Barry K."/>
            <person name="Goldstein A."/>
            <person name="Labbe J."/>
            <person name="Schadt C."/>
            <person name="Tuskan G."/>
            <person name="Grigoriev I."/>
            <person name="Martin F."/>
            <person name="Vilgalys R."/>
            <person name="Bonito G."/>
        </authorList>
    </citation>
    <scope>NUCLEOTIDE SEQUENCE [LARGE SCALE GENOMIC DNA]</scope>
    <source>
        <strain evidence="1 2">AG-77</strain>
    </source>
</reference>
<name>A0A197KFX3_9FUNG</name>
<keyword evidence="2" id="KW-1185">Reference proteome</keyword>
<gene>
    <name evidence="1" type="ORF">K457DRAFT_26720</name>
</gene>
<evidence type="ECO:0000313" key="1">
    <source>
        <dbReference type="EMBL" id="OAQ36430.1"/>
    </source>
</evidence>
<protein>
    <submittedName>
        <fullName evidence="1">Uncharacterized protein</fullName>
    </submittedName>
</protein>
<dbReference type="EMBL" id="KV442011">
    <property type="protein sequence ID" value="OAQ36430.1"/>
    <property type="molecule type" value="Genomic_DNA"/>
</dbReference>
<feature type="non-terminal residue" evidence="1">
    <location>
        <position position="77"/>
    </location>
</feature>
<sequence>CLVYSLPSPHGSLPGRRCRHLLPHQRCPGGRFEERALQERSPQPQLHRQEGGEALNCRISQKDQFSQEQDRQLTNRH</sequence>